<dbReference type="KEGG" id="vg:27912082"/>
<evidence type="ECO:0000313" key="2">
    <source>
        <dbReference type="EMBL" id="ANC96591.1"/>
    </source>
</evidence>
<protein>
    <submittedName>
        <fullName evidence="2">U24 protein</fullName>
    </submittedName>
</protein>
<sequence length="83" mass="9521">MFYSPSPPSYTDVMLETVYNHSALANNVTDFSSCEHYSMFLSEPKKTRRKIAFVILACLTISVILCVILILYVFNMRHAKNKP</sequence>
<evidence type="ECO:0000256" key="1">
    <source>
        <dbReference type="SAM" id="Phobius"/>
    </source>
</evidence>
<keyword evidence="1" id="KW-0812">Transmembrane</keyword>
<evidence type="ECO:0000313" key="3">
    <source>
        <dbReference type="Proteomes" id="UP000202843"/>
    </source>
</evidence>
<keyword evidence="1" id="KW-1133">Transmembrane helix</keyword>
<accession>A0A192XPC6</accession>
<gene>
    <name evidence="2" type="primary">U24</name>
</gene>
<feature type="transmembrane region" description="Helical" evidence="1">
    <location>
        <begin position="51"/>
        <end position="74"/>
    </location>
</feature>
<reference evidence="2 3" key="1">
    <citation type="journal article" date="2016" name="J. Virol.">
        <title>Complete Unique Genome Sequence, Expression Profile, and Salivary Gland Tissue Tropism of the Herpesvirus 7 Homolog in Pigtailed Macaques.</title>
        <authorList>
            <person name="Staheli J.P."/>
            <person name="Dyen M.R."/>
            <person name="Basom R."/>
            <person name="Fitzgibbon M."/>
            <person name="Barcy S."/>
        </authorList>
    </citation>
    <scope>NUCLEOTIDE SEQUENCE [LARGE SCALE GENOMIC DNA]</scope>
</reference>
<dbReference type="EMBL" id="KU351741">
    <property type="protein sequence ID" value="ANC96591.1"/>
    <property type="molecule type" value="Genomic_DNA"/>
</dbReference>
<keyword evidence="1" id="KW-0472">Membrane</keyword>
<name>A0A192XPC6_9BETA</name>
<dbReference type="RefSeq" id="YP_009253927.1">
    <property type="nucleotide sequence ID" value="NC_030200.1"/>
</dbReference>
<dbReference type="Proteomes" id="UP000202843">
    <property type="component" value="Segment"/>
</dbReference>
<dbReference type="GeneID" id="27912082"/>
<organism evidence="2 3">
    <name type="scientific">macacine betaherpesvirus 9</name>
    <dbReference type="NCBI Taxonomy" id="2560568"/>
    <lineage>
        <taxon>Viruses</taxon>
        <taxon>Duplodnaviria</taxon>
        <taxon>Heunggongvirae</taxon>
        <taxon>Peploviricota</taxon>
        <taxon>Herviviricetes</taxon>
        <taxon>Herpesvirales</taxon>
        <taxon>Orthoherpesviridae</taxon>
        <taxon>Betaherpesvirinae</taxon>
        <taxon>Roseolovirus</taxon>
        <taxon>Roseolovirus macacinebeta9</taxon>
    </lineage>
</organism>
<keyword evidence="3" id="KW-1185">Reference proteome</keyword>
<proteinExistence type="predicted"/>